<dbReference type="AlphaFoldDB" id="A0A0L6VLG3"/>
<dbReference type="Proteomes" id="UP000037035">
    <property type="component" value="Unassembled WGS sequence"/>
</dbReference>
<sequence length="111" mass="12613">LIKQQAVPQSPPAEQVASFYQRSQHDTYGNNSDLEASQGAALQTRQASDAPLRFQHLICANLDVSTWPVNFCQLTSAGAYKYMNVNKAYIKHFELLKQAYDHYVHYSFTKV</sequence>
<feature type="non-terminal residue" evidence="1">
    <location>
        <position position="1"/>
    </location>
</feature>
<proteinExistence type="predicted"/>
<evidence type="ECO:0000313" key="1">
    <source>
        <dbReference type="EMBL" id="KNZ61549.1"/>
    </source>
</evidence>
<protein>
    <submittedName>
        <fullName evidence="1">Uncharacterized protein</fullName>
    </submittedName>
</protein>
<comment type="caution">
    <text evidence="1">The sequence shown here is derived from an EMBL/GenBank/DDBJ whole genome shotgun (WGS) entry which is preliminary data.</text>
</comment>
<reference evidence="1 2" key="1">
    <citation type="submission" date="2015-08" db="EMBL/GenBank/DDBJ databases">
        <title>Next Generation Sequencing and Analysis of the Genome of Puccinia sorghi L Schw, the Causal Agent of Maize Common Rust.</title>
        <authorList>
            <person name="Rochi L."/>
            <person name="Burguener G."/>
            <person name="Darino M."/>
            <person name="Turjanski A."/>
            <person name="Kreff E."/>
            <person name="Dieguez M.J."/>
            <person name="Sacco F."/>
        </authorList>
    </citation>
    <scope>NUCLEOTIDE SEQUENCE [LARGE SCALE GENOMIC DNA]</scope>
    <source>
        <strain evidence="1 2">RO10H11247</strain>
    </source>
</reference>
<feature type="non-terminal residue" evidence="1">
    <location>
        <position position="111"/>
    </location>
</feature>
<organism evidence="1 2">
    <name type="scientific">Puccinia sorghi</name>
    <dbReference type="NCBI Taxonomy" id="27349"/>
    <lineage>
        <taxon>Eukaryota</taxon>
        <taxon>Fungi</taxon>
        <taxon>Dikarya</taxon>
        <taxon>Basidiomycota</taxon>
        <taxon>Pucciniomycotina</taxon>
        <taxon>Pucciniomycetes</taxon>
        <taxon>Pucciniales</taxon>
        <taxon>Pucciniaceae</taxon>
        <taxon>Puccinia</taxon>
    </lineage>
</organism>
<accession>A0A0L6VLG3</accession>
<name>A0A0L6VLG3_9BASI</name>
<dbReference type="VEuPathDB" id="FungiDB:VP01_13869g1"/>
<keyword evidence="2" id="KW-1185">Reference proteome</keyword>
<evidence type="ECO:0000313" key="2">
    <source>
        <dbReference type="Proteomes" id="UP000037035"/>
    </source>
</evidence>
<gene>
    <name evidence="1" type="ORF">VP01_13869g1</name>
</gene>
<dbReference type="EMBL" id="LAVV01004297">
    <property type="protein sequence ID" value="KNZ61549.1"/>
    <property type="molecule type" value="Genomic_DNA"/>
</dbReference>